<reference evidence="2 3" key="1">
    <citation type="journal article" date="2018" name="New Phytol.">
        <title>Comparative genomics and transcriptomics depict ericoid mycorrhizal fungi as versatile saprotrophs and plant mutualists.</title>
        <authorList>
            <person name="Martino E."/>
            <person name="Morin E."/>
            <person name="Grelet G.A."/>
            <person name="Kuo A."/>
            <person name="Kohler A."/>
            <person name="Daghino S."/>
            <person name="Barry K.W."/>
            <person name="Cichocki N."/>
            <person name="Clum A."/>
            <person name="Dockter R.B."/>
            <person name="Hainaut M."/>
            <person name="Kuo R.C."/>
            <person name="LaButti K."/>
            <person name="Lindahl B.D."/>
            <person name="Lindquist E.A."/>
            <person name="Lipzen A."/>
            <person name="Khouja H.R."/>
            <person name="Magnuson J."/>
            <person name="Murat C."/>
            <person name="Ohm R.A."/>
            <person name="Singer S.W."/>
            <person name="Spatafora J.W."/>
            <person name="Wang M."/>
            <person name="Veneault-Fourrey C."/>
            <person name="Henrissat B."/>
            <person name="Grigoriev I.V."/>
            <person name="Martin F.M."/>
            <person name="Perotto S."/>
        </authorList>
    </citation>
    <scope>NUCLEOTIDE SEQUENCE [LARGE SCALE GENOMIC DNA]</scope>
    <source>
        <strain evidence="2 3">ATCC 22711</strain>
    </source>
</reference>
<feature type="domain" description="Glycosyl hydrolase family 81 N-terminal" evidence="1">
    <location>
        <begin position="46"/>
        <end position="99"/>
    </location>
</feature>
<dbReference type="RefSeq" id="XP_024719062.1">
    <property type="nucleotide sequence ID" value="XM_024864409.1"/>
</dbReference>
<proteinExistence type="predicted"/>
<dbReference type="Pfam" id="PF03639">
    <property type="entry name" value="Glyco_hydro_81"/>
    <property type="match status" value="1"/>
</dbReference>
<dbReference type="InParanoid" id="A0A2T3AWN4"/>
<evidence type="ECO:0000259" key="1">
    <source>
        <dbReference type="Pfam" id="PF03639"/>
    </source>
</evidence>
<dbReference type="GO" id="GO:0016787">
    <property type="term" value="F:hydrolase activity"/>
    <property type="evidence" value="ECO:0007669"/>
    <property type="project" value="UniProtKB-KW"/>
</dbReference>
<dbReference type="GeneID" id="36572490"/>
<organism evidence="2 3">
    <name type="scientific">Amorphotheca resinae ATCC 22711</name>
    <dbReference type="NCBI Taxonomy" id="857342"/>
    <lineage>
        <taxon>Eukaryota</taxon>
        <taxon>Fungi</taxon>
        <taxon>Dikarya</taxon>
        <taxon>Ascomycota</taxon>
        <taxon>Pezizomycotina</taxon>
        <taxon>Leotiomycetes</taxon>
        <taxon>Helotiales</taxon>
        <taxon>Amorphothecaceae</taxon>
        <taxon>Amorphotheca</taxon>
    </lineage>
</organism>
<evidence type="ECO:0000313" key="3">
    <source>
        <dbReference type="Proteomes" id="UP000241818"/>
    </source>
</evidence>
<dbReference type="InterPro" id="IPR040451">
    <property type="entry name" value="GH81_N"/>
</dbReference>
<keyword evidence="2" id="KW-0378">Hydrolase</keyword>
<dbReference type="EMBL" id="KZ679014">
    <property type="protein sequence ID" value="PSS13071.1"/>
    <property type="molecule type" value="Genomic_DNA"/>
</dbReference>
<dbReference type="STRING" id="857342.A0A2T3AWN4"/>
<protein>
    <submittedName>
        <fullName evidence="2">Glycoside hydrolase family 81 protein</fullName>
    </submittedName>
</protein>
<dbReference type="OrthoDB" id="4473401at2759"/>
<evidence type="ECO:0000313" key="2">
    <source>
        <dbReference type="EMBL" id="PSS13071.1"/>
    </source>
</evidence>
<dbReference type="AlphaFoldDB" id="A0A2T3AWN4"/>
<accession>A0A2T3AWN4</accession>
<keyword evidence="3" id="KW-1185">Reference proteome</keyword>
<name>A0A2T3AWN4_AMORE</name>
<sequence>MPAYDIFKPVATVSPSAGISTHSDYPIPRLGIKPQDLPTGTNKFYKVFGPTTSANAAQYFIYPIGIQSLVLSAAELGSPMTISIGSITAFSANVNLLTKSEAE</sequence>
<dbReference type="Proteomes" id="UP000241818">
    <property type="component" value="Unassembled WGS sequence"/>
</dbReference>
<gene>
    <name evidence="2" type="ORF">M430DRAFT_20982</name>
</gene>